<name>A0A1H9CN71_9HYPH</name>
<reference evidence="1 2" key="1">
    <citation type="submission" date="2016-10" db="EMBL/GenBank/DDBJ databases">
        <authorList>
            <person name="de Groot N.N."/>
        </authorList>
    </citation>
    <scope>NUCLEOTIDE SEQUENCE [LARGE SCALE GENOMIC DNA]</scope>
    <source>
        <strain evidence="1 2">A52C2</strain>
    </source>
</reference>
<keyword evidence="2" id="KW-1185">Reference proteome</keyword>
<dbReference type="Proteomes" id="UP000199647">
    <property type="component" value="Unassembled WGS sequence"/>
</dbReference>
<sequence>MLIYVFIVGKIERFVLVNPDGDGSTGSGPGLAKPRRA</sequence>
<gene>
    <name evidence="1" type="ORF">SAMN05216548_102201</name>
</gene>
<dbReference type="EMBL" id="FOFG01000002">
    <property type="protein sequence ID" value="SEQ02614.1"/>
    <property type="molecule type" value="Genomic_DNA"/>
</dbReference>
<protein>
    <submittedName>
        <fullName evidence="1">Uncharacterized protein</fullName>
    </submittedName>
</protein>
<proteinExistence type="predicted"/>
<evidence type="ECO:0000313" key="2">
    <source>
        <dbReference type="Proteomes" id="UP000199647"/>
    </source>
</evidence>
<dbReference type="AlphaFoldDB" id="A0A1H9CN71"/>
<accession>A0A1H9CN71</accession>
<organism evidence="1 2">
    <name type="scientific">Faunimonas pinastri</name>
    <dbReference type="NCBI Taxonomy" id="1855383"/>
    <lineage>
        <taxon>Bacteria</taxon>
        <taxon>Pseudomonadati</taxon>
        <taxon>Pseudomonadota</taxon>
        <taxon>Alphaproteobacteria</taxon>
        <taxon>Hyphomicrobiales</taxon>
        <taxon>Afifellaceae</taxon>
        <taxon>Faunimonas</taxon>
    </lineage>
</organism>
<evidence type="ECO:0000313" key="1">
    <source>
        <dbReference type="EMBL" id="SEQ02614.1"/>
    </source>
</evidence>